<dbReference type="GO" id="GO:0004072">
    <property type="term" value="F:aspartate kinase activity"/>
    <property type="evidence" value="ECO:0007669"/>
    <property type="project" value="UniProtKB-EC"/>
</dbReference>
<dbReference type="Proteomes" id="UP000235670">
    <property type="component" value="Unassembled WGS sequence"/>
</dbReference>
<dbReference type="PROSITE" id="PS51671">
    <property type="entry name" value="ACT"/>
    <property type="match status" value="2"/>
</dbReference>
<keyword evidence="8 14" id="KW-0418">Kinase</keyword>
<keyword evidence="9 13" id="KW-0067">ATP-binding</keyword>
<feature type="binding site" evidence="13">
    <location>
        <begin position="6"/>
        <end position="9"/>
    </location>
    <ligand>
        <name>ATP</name>
        <dbReference type="ChEBI" id="CHEBI:30616"/>
    </ligand>
</feature>
<comment type="pathway">
    <text evidence="4 15">Amino-acid biosynthesis; L-threonine biosynthesis; L-threonine from L-aspartate: step 1/5.</text>
</comment>
<dbReference type="InterPro" id="IPR036393">
    <property type="entry name" value="AceGlu_kinase-like_sf"/>
</dbReference>
<evidence type="ECO:0000313" key="18">
    <source>
        <dbReference type="Proteomes" id="UP000235670"/>
    </source>
</evidence>
<feature type="binding site" evidence="13">
    <location>
        <position position="217"/>
    </location>
    <ligand>
        <name>ATP</name>
        <dbReference type="ChEBI" id="CHEBI:30616"/>
    </ligand>
</feature>
<comment type="catalytic activity">
    <reaction evidence="12 14">
        <text>L-aspartate + ATP = 4-phospho-L-aspartate + ADP</text>
        <dbReference type="Rhea" id="RHEA:23776"/>
        <dbReference type="ChEBI" id="CHEBI:29991"/>
        <dbReference type="ChEBI" id="CHEBI:30616"/>
        <dbReference type="ChEBI" id="CHEBI:57535"/>
        <dbReference type="ChEBI" id="CHEBI:456216"/>
        <dbReference type="EC" id="2.7.2.4"/>
    </reaction>
</comment>
<evidence type="ECO:0000256" key="1">
    <source>
        <dbReference type="ARBA" id="ARBA00003121"/>
    </source>
</evidence>
<dbReference type="STRING" id="84135.GCA_001052115_00860"/>
<evidence type="ECO:0000259" key="16">
    <source>
        <dbReference type="PROSITE" id="PS51671"/>
    </source>
</evidence>
<evidence type="ECO:0000256" key="10">
    <source>
        <dbReference type="ARBA" id="ARBA00022915"/>
    </source>
</evidence>
<dbReference type="NCBIfam" id="TIGR00657">
    <property type="entry name" value="asp_kinases"/>
    <property type="match status" value="1"/>
</dbReference>
<dbReference type="Pfam" id="PF22468">
    <property type="entry name" value="ACT_9"/>
    <property type="match status" value="1"/>
</dbReference>
<dbReference type="Pfam" id="PF00696">
    <property type="entry name" value="AA_kinase"/>
    <property type="match status" value="1"/>
</dbReference>
<proteinExistence type="inferred from homology"/>
<evidence type="ECO:0000256" key="7">
    <source>
        <dbReference type="ARBA" id="ARBA00022741"/>
    </source>
</evidence>
<evidence type="ECO:0000256" key="14">
    <source>
        <dbReference type="RuleBase" id="RU003448"/>
    </source>
</evidence>
<dbReference type="InterPro" id="IPR001048">
    <property type="entry name" value="Asp/Glu/Uridylate_kinase"/>
</dbReference>
<dbReference type="SUPFAM" id="SSF53633">
    <property type="entry name" value="Carbamate kinase-like"/>
    <property type="match status" value="1"/>
</dbReference>
<protein>
    <recommendedName>
        <fullName evidence="14">Aspartokinase</fullName>
        <ecNumber evidence="14">2.7.2.4</ecNumber>
    </recommendedName>
</protein>
<evidence type="ECO:0000256" key="11">
    <source>
        <dbReference type="ARBA" id="ARBA00023154"/>
    </source>
</evidence>
<gene>
    <name evidence="17" type="ORF">CJ218_08345</name>
</gene>
<feature type="binding site" evidence="13">
    <location>
        <begin position="206"/>
        <end position="207"/>
    </location>
    <ligand>
        <name>ATP</name>
        <dbReference type="ChEBI" id="CHEBI:30616"/>
    </ligand>
</feature>
<organism evidence="17 18">
    <name type="scientific">Gemella sanguinis</name>
    <dbReference type="NCBI Taxonomy" id="84135"/>
    <lineage>
        <taxon>Bacteria</taxon>
        <taxon>Bacillati</taxon>
        <taxon>Bacillota</taxon>
        <taxon>Bacilli</taxon>
        <taxon>Bacillales</taxon>
        <taxon>Gemellaceae</taxon>
        <taxon>Gemella</taxon>
    </lineage>
</organism>
<dbReference type="PIRSF" id="PIRSF000726">
    <property type="entry name" value="Asp_kin"/>
    <property type="match status" value="1"/>
</dbReference>
<dbReference type="GO" id="GO:0005829">
    <property type="term" value="C:cytosol"/>
    <property type="evidence" value="ECO:0007669"/>
    <property type="project" value="TreeGrafter"/>
</dbReference>
<dbReference type="EMBL" id="PNGT01000011">
    <property type="protein sequence ID" value="PMC51720.1"/>
    <property type="molecule type" value="Genomic_DNA"/>
</dbReference>
<dbReference type="InterPro" id="IPR002912">
    <property type="entry name" value="ACT_dom"/>
</dbReference>
<dbReference type="NCBIfam" id="NF006540">
    <property type="entry name" value="PRK09034.1"/>
    <property type="match status" value="1"/>
</dbReference>
<dbReference type="GO" id="GO:0009088">
    <property type="term" value="P:threonine biosynthetic process"/>
    <property type="evidence" value="ECO:0007669"/>
    <property type="project" value="UniProtKB-UniPathway"/>
</dbReference>
<dbReference type="UniPathway" id="UPA00034">
    <property type="reaction ID" value="UER00015"/>
</dbReference>
<keyword evidence="7 13" id="KW-0547">Nucleotide-binding</keyword>
<dbReference type="SUPFAM" id="SSF55021">
    <property type="entry name" value="ACT-like"/>
    <property type="match status" value="2"/>
</dbReference>
<feature type="binding site" evidence="13">
    <location>
        <position position="115"/>
    </location>
    <ligand>
        <name>substrate</name>
    </ligand>
</feature>
<dbReference type="InterPro" id="IPR001341">
    <property type="entry name" value="Asp_kinase"/>
</dbReference>
<dbReference type="GO" id="GO:0009089">
    <property type="term" value="P:lysine biosynthetic process via diaminopimelate"/>
    <property type="evidence" value="ECO:0007669"/>
    <property type="project" value="UniProtKB-UniPathway"/>
</dbReference>
<feature type="domain" description="ACT" evidence="16">
    <location>
        <begin position="376"/>
        <end position="435"/>
    </location>
</feature>
<feature type="domain" description="ACT" evidence="16">
    <location>
        <begin position="300"/>
        <end position="370"/>
    </location>
</feature>
<reference evidence="17 18" key="1">
    <citation type="submission" date="2017-09" db="EMBL/GenBank/DDBJ databases">
        <title>Bacterial strain isolated from the female urinary microbiota.</title>
        <authorList>
            <person name="Thomas-White K."/>
            <person name="Kumar N."/>
            <person name="Forster S."/>
            <person name="Putonti C."/>
            <person name="Lawley T."/>
            <person name="Wolfe A.J."/>
        </authorList>
    </citation>
    <scope>NUCLEOTIDE SEQUENCE [LARGE SCALE GENOMIC DNA]</scope>
    <source>
        <strain evidence="17 18">UMB0186</strain>
    </source>
</reference>
<comment type="function">
    <text evidence="1">Catalyzes the phosphorylation of the beta-carboxyl group of aspartic acid with ATP to yield 4-phospho-L-aspartate, which is involved in the branched biosynthetic pathway leading to the biosynthesis of amino acids threonine, isoleucine and methionine.</text>
</comment>
<dbReference type="GO" id="GO:0009090">
    <property type="term" value="P:homoserine biosynthetic process"/>
    <property type="evidence" value="ECO:0007669"/>
    <property type="project" value="TreeGrafter"/>
</dbReference>
<keyword evidence="6 14" id="KW-0808">Transferase</keyword>
<evidence type="ECO:0000256" key="8">
    <source>
        <dbReference type="ARBA" id="ARBA00022777"/>
    </source>
</evidence>
<comment type="similarity">
    <text evidence="5 14">Belongs to the aspartokinase family.</text>
</comment>
<dbReference type="OrthoDB" id="9799110at2"/>
<dbReference type="InterPro" id="IPR018042">
    <property type="entry name" value="Aspartate_kinase_CS"/>
</dbReference>
<dbReference type="PANTHER" id="PTHR21499">
    <property type="entry name" value="ASPARTATE KINASE"/>
    <property type="match status" value="1"/>
</dbReference>
<evidence type="ECO:0000256" key="12">
    <source>
        <dbReference type="ARBA" id="ARBA00047872"/>
    </source>
</evidence>
<evidence type="ECO:0000256" key="13">
    <source>
        <dbReference type="PIRSR" id="PIRSR000726-1"/>
    </source>
</evidence>
<comment type="pathway">
    <text evidence="2 15">Amino-acid biosynthesis; L-lysine biosynthesis via DAP pathway; (S)-tetrahydrodipicolinate from L-aspartate: step 1/4.</text>
</comment>
<dbReference type="EC" id="2.7.2.4" evidence="14"/>
<name>A0A2N6SCS8_9BACL</name>
<sequence>MVRVAKFGGSSVASAEQFRKVKNIVELDDSRRFVVVSAVGKADKDDNKVTDLLYLCYAHIKYNINFDNIFKMIEDKFINIKNELGLNYDIEGELAKLKSEIKKGIDEEYLVSRGEYLTGLLMAEYLGYHFVDAKDLIFYNYNGKIDYLKTQNAFDNIIKEHDRLIIPGFYGSRPTGEVKIMTRGGGDVSGAIVANIADASVYENWTDVSGILMADPRIIDNPREIKVISYTELRELSYMGASVLHEEAIFPVRDKDIPIQIRNTNNPTAEGTIISDKKCASSDQIVTGIAGKKDFSIITIKKRHMANEVGLIAKALKIFAAFNVSIEHIPSGIDSFSVVVETNNVKPFIHELVAKIKEEIGADEINVTNEIALIATVGEAMKNTLGVSARLFGALGKVGVNIALISQTNDEINIIVGVNNRDYEKTINTLYDEFK</sequence>
<evidence type="ECO:0000256" key="9">
    <source>
        <dbReference type="ARBA" id="ARBA00022840"/>
    </source>
</evidence>
<feature type="binding site" evidence="13">
    <location>
        <position position="50"/>
    </location>
    <ligand>
        <name>substrate</name>
    </ligand>
</feature>
<dbReference type="GO" id="GO:0005524">
    <property type="term" value="F:ATP binding"/>
    <property type="evidence" value="ECO:0007669"/>
    <property type="project" value="UniProtKB-KW"/>
</dbReference>
<dbReference type="InterPro" id="IPR045865">
    <property type="entry name" value="ACT-like_dom_sf"/>
</dbReference>
<dbReference type="Gene3D" id="3.30.2130.10">
    <property type="entry name" value="VC0802-like"/>
    <property type="match status" value="1"/>
</dbReference>
<evidence type="ECO:0000256" key="4">
    <source>
        <dbReference type="ARBA" id="ARBA00005139"/>
    </source>
</evidence>
<evidence type="ECO:0000256" key="2">
    <source>
        <dbReference type="ARBA" id="ARBA00004766"/>
    </source>
</evidence>
<dbReference type="AlphaFoldDB" id="A0A2N6SCS8"/>
<dbReference type="PANTHER" id="PTHR21499:SF67">
    <property type="entry name" value="ASPARTOKINASE 3"/>
    <property type="match status" value="1"/>
</dbReference>
<dbReference type="FunFam" id="3.30.2130.10:FF:000001">
    <property type="entry name" value="Bifunctional aspartokinase/homoserine dehydrogenase"/>
    <property type="match status" value="1"/>
</dbReference>
<dbReference type="UniPathway" id="UPA00050">
    <property type="reaction ID" value="UER00461"/>
</dbReference>
<dbReference type="RefSeq" id="WP_031552079.1">
    <property type="nucleotide sequence ID" value="NZ_JAAXPT010000005.1"/>
</dbReference>
<comment type="caution">
    <text evidence="17">The sequence shown here is derived from an EMBL/GenBank/DDBJ whole genome shotgun (WGS) entry which is preliminary data.</text>
</comment>
<dbReference type="GO" id="GO:0019877">
    <property type="term" value="P:diaminopimelate biosynthetic process"/>
    <property type="evidence" value="ECO:0007669"/>
    <property type="project" value="UniProtKB-KW"/>
</dbReference>
<dbReference type="UniPathway" id="UPA00051">
    <property type="reaction ID" value="UER00462"/>
</dbReference>
<evidence type="ECO:0000256" key="6">
    <source>
        <dbReference type="ARBA" id="ARBA00022679"/>
    </source>
</evidence>
<keyword evidence="10" id="KW-0220">Diaminopimelate biosynthesis</keyword>
<comment type="pathway">
    <text evidence="3 15">Amino-acid biosynthesis; L-methionine biosynthesis via de novo pathway; L-homoserine from L-aspartate: step 1/3.</text>
</comment>
<evidence type="ECO:0000256" key="3">
    <source>
        <dbReference type="ARBA" id="ARBA00004986"/>
    </source>
</evidence>
<evidence type="ECO:0000256" key="15">
    <source>
        <dbReference type="RuleBase" id="RU004249"/>
    </source>
</evidence>
<dbReference type="PROSITE" id="PS00324">
    <property type="entry name" value="ASPARTOKINASE"/>
    <property type="match status" value="1"/>
</dbReference>
<evidence type="ECO:0000313" key="17">
    <source>
        <dbReference type="EMBL" id="PMC51720.1"/>
    </source>
</evidence>
<keyword evidence="15" id="KW-0028">Amino-acid biosynthesis</keyword>
<dbReference type="Gene3D" id="3.40.1160.10">
    <property type="entry name" value="Acetylglutamate kinase-like"/>
    <property type="match status" value="1"/>
</dbReference>
<dbReference type="InterPro" id="IPR005260">
    <property type="entry name" value="Asp_kin_monofn"/>
</dbReference>
<keyword evidence="11" id="KW-0457">Lysine biosynthesis</keyword>
<dbReference type="InterPro" id="IPR054352">
    <property type="entry name" value="ACT_Aspartokinase"/>
</dbReference>
<accession>A0A2N6SCS8</accession>
<evidence type="ECO:0000256" key="5">
    <source>
        <dbReference type="ARBA" id="ARBA00010122"/>
    </source>
</evidence>